<reference evidence="1" key="1">
    <citation type="submission" date="2021-05" db="EMBL/GenBank/DDBJ databases">
        <authorList>
            <person name="Scholz U."/>
            <person name="Mascher M."/>
            <person name="Fiebig A."/>
        </authorList>
    </citation>
    <scope>NUCLEOTIDE SEQUENCE [LARGE SCALE GENOMIC DNA]</scope>
</reference>
<organism evidence="1 2">
    <name type="scientific">Avena sativa</name>
    <name type="common">Oat</name>
    <dbReference type="NCBI Taxonomy" id="4498"/>
    <lineage>
        <taxon>Eukaryota</taxon>
        <taxon>Viridiplantae</taxon>
        <taxon>Streptophyta</taxon>
        <taxon>Embryophyta</taxon>
        <taxon>Tracheophyta</taxon>
        <taxon>Spermatophyta</taxon>
        <taxon>Magnoliopsida</taxon>
        <taxon>Liliopsida</taxon>
        <taxon>Poales</taxon>
        <taxon>Poaceae</taxon>
        <taxon>BOP clade</taxon>
        <taxon>Pooideae</taxon>
        <taxon>Poodae</taxon>
        <taxon>Poeae</taxon>
        <taxon>Poeae Chloroplast Group 1 (Aveneae type)</taxon>
        <taxon>Aveninae</taxon>
        <taxon>Avena</taxon>
    </lineage>
</organism>
<protein>
    <submittedName>
        <fullName evidence="1">Uncharacterized protein</fullName>
    </submittedName>
</protein>
<evidence type="ECO:0000313" key="1">
    <source>
        <dbReference type="EnsemblPlants" id="AVESA.00010b.r2.4CG1325960.2.CDS"/>
    </source>
</evidence>
<reference evidence="1" key="2">
    <citation type="submission" date="2025-09" db="UniProtKB">
        <authorList>
            <consortium name="EnsemblPlants"/>
        </authorList>
    </citation>
    <scope>IDENTIFICATION</scope>
</reference>
<dbReference type="EnsemblPlants" id="AVESA.00010b.r2.4CG1325960.2">
    <property type="protein sequence ID" value="AVESA.00010b.r2.4CG1325960.2.CDS"/>
    <property type="gene ID" value="AVESA.00010b.r2.4CG1325960"/>
</dbReference>
<keyword evidence="2" id="KW-1185">Reference proteome</keyword>
<dbReference type="Proteomes" id="UP001732700">
    <property type="component" value="Chromosome 4C"/>
</dbReference>
<evidence type="ECO:0000313" key="2">
    <source>
        <dbReference type="Proteomes" id="UP001732700"/>
    </source>
</evidence>
<name>A0ACD5WZM3_AVESA</name>
<sequence length="386" mass="41903">MYDQMSYSRGSRQSSYSRYRSRSRSVDSSDVENPGNNLYVTGLSSRITDRDLEKHFSTEGEVIDASIVLDPWTRESRGFGFVTMATLKDAERCIKYLTVRCWKVESLLLRRQREDEVETQLLEDILALNHRVDGGIPQACHLLGETVTAHATRLSGSVLILPTTEGDRTLDMTGGVPTLLMAEGDHTLPPTGHTLLTKGADPTHPTTGADHTLPTTGVGHTTHLAMVIATVRDLHTVTEGGGHIPMTVLFHPTTAGTILQGEKDAAILAVCHRAGATHAAARQYQKNQGAVLQGKDTTKKTIHRAAGRLARGVLGKAMLTAAARTPGLSLGSAPAQLAPDGFRQCRHLISLQPLDLQCYVICTLCLSMPWTTIFCLNSGPTSHVYY</sequence>
<proteinExistence type="predicted"/>
<accession>A0ACD5WZM3</accession>